<proteinExistence type="predicted"/>
<dbReference type="RefSeq" id="WP_345701625.1">
    <property type="nucleotide sequence ID" value="NZ_BAABIS010000001.1"/>
</dbReference>
<name>A0ABP9ETD8_9ACTN</name>
<dbReference type="Proteomes" id="UP001501752">
    <property type="component" value="Unassembled WGS sequence"/>
</dbReference>
<evidence type="ECO:0000313" key="1">
    <source>
        <dbReference type="EMBL" id="GAA4885075.1"/>
    </source>
</evidence>
<organism evidence="1 2">
    <name type="scientific">Kitasatospora terrestris</name>
    <dbReference type="NCBI Taxonomy" id="258051"/>
    <lineage>
        <taxon>Bacteria</taxon>
        <taxon>Bacillati</taxon>
        <taxon>Actinomycetota</taxon>
        <taxon>Actinomycetes</taxon>
        <taxon>Kitasatosporales</taxon>
        <taxon>Streptomycetaceae</taxon>
        <taxon>Kitasatospora</taxon>
    </lineage>
</organism>
<reference evidence="2" key="1">
    <citation type="journal article" date="2019" name="Int. J. Syst. Evol. Microbiol.">
        <title>The Global Catalogue of Microorganisms (GCM) 10K type strain sequencing project: providing services to taxonomists for standard genome sequencing and annotation.</title>
        <authorList>
            <consortium name="The Broad Institute Genomics Platform"/>
            <consortium name="The Broad Institute Genome Sequencing Center for Infectious Disease"/>
            <person name="Wu L."/>
            <person name="Ma J."/>
        </authorList>
    </citation>
    <scope>NUCLEOTIDE SEQUENCE [LARGE SCALE GENOMIC DNA]</scope>
    <source>
        <strain evidence="2">JCM 13006</strain>
    </source>
</reference>
<gene>
    <name evidence="1" type="ORF">GCM10023235_77600</name>
</gene>
<comment type="caution">
    <text evidence="1">The sequence shown here is derived from an EMBL/GenBank/DDBJ whole genome shotgun (WGS) entry which is preliminary data.</text>
</comment>
<keyword evidence="2" id="KW-1185">Reference proteome</keyword>
<accession>A0ABP9ETD8</accession>
<sequence length="120" mass="12819">MPQILIDHSTDVVLDRPAFAAALHEQLAQVIDTTVAECKTVFRPAADHLVGDGGEGRAVVLVEIKILAGRSAELRAELTDRTLALLEAHVRVPAAFGIEVTELDRATYRFSHHAGGPGSS</sequence>
<dbReference type="Gene3D" id="3.30.429.10">
    <property type="entry name" value="Macrophage Migration Inhibitory Factor"/>
    <property type="match status" value="1"/>
</dbReference>
<evidence type="ECO:0008006" key="3">
    <source>
        <dbReference type="Google" id="ProtNLM"/>
    </source>
</evidence>
<dbReference type="PANTHER" id="PTHR37950">
    <property type="entry name" value="4-HYDROXYPHENYLACETATE CATABOLISM PROTEIN"/>
    <property type="match status" value="1"/>
</dbReference>
<dbReference type="PANTHER" id="PTHR37950:SF1">
    <property type="entry name" value="4-HYDROXYPHENYLACETATE CATABOLISM PROTEIN"/>
    <property type="match status" value="1"/>
</dbReference>
<dbReference type="EMBL" id="BAABIS010000001">
    <property type="protein sequence ID" value="GAA4885075.1"/>
    <property type="molecule type" value="Genomic_DNA"/>
</dbReference>
<dbReference type="InterPro" id="IPR004220">
    <property type="entry name" value="5-COMe_2-OHmuconate_Isoase"/>
</dbReference>
<evidence type="ECO:0000313" key="2">
    <source>
        <dbReference type="Proteomes" id="UP001501752"/>
    </source>
</evidence>
<dbReference type="InterPro" id="IPR014347">
    <property type="entry name" value="Tautomerase/MIF_sf"/>
</dbReference>
<protein>
    <recommendedName>
        <fullName evidence="3">Isomerase</fullName>
    </recommendedName>
</protein>
<dbReference type="SUPFAM" id="SSF55331">
    <property type="entry name" value="Tautomerase/MIF"/>
    <property type="match status" value="1"/>
</dbReference>